<dbReference type="Gene3D" id="1.10.3860.10">
    <property type="entry name" value="Sodium:dicarboxylate symporter"/>
    <property type="match status" value="1"/>
</dbReference>
<name>A0A915KFP3_ROMCU</name>
<evidence type="ECO:0000256" key="3">
    <source>
        <dbReference type="ARBA" id="ARBA00022448"/>
    </source>
</evidence>
<evidence type="ECO:0000313" key="8">
    <source>
        <dbReference type="Proteomes" id="UP000887565"/>
    </source>
</evidence>
<sequence length="250" mass="27390">MIIQWHLPAYTFYTEAEFDRFSPIGVMSLIAAEIVNIDNLASEFRRLGMYALTVVCGLFIHGFVVLPVLLLILGRRNPLKFLGGMSQALFVGFGTCSSNATMPVTLQCIEDNIKIDRRIARFLIPLGIAINMNGTALYEAVAAIYVGQCLGAKFQFGDLMMVSISALFAGMGTAAVPQGGLVTLVMVLMAVGLPPKYIILIVPIDWLLGRCRVIVNVFDDSVACAIVHRLNEKHLRKITTQSDDGKIEHL</sequence>
<evidence type="ECO:0000256" key="2">
    <source>
        <dbReference type="ARBA" id="ARBA00006148"/>
    </source>
</evidence>
<feature type="transmembrane region" description="Helical" evidence="7">
    <location>
        <begin position="49"/>
        <end position="73"/>
    </location>
</feature>
<evidence type="ECO:0000256" key="7">
    <source>
        <dbReference type="RuleBase" id="RU361216"/>
    </source>
</evidence>
<evidence type="ECO:0000256" key="6">
    <source>
        <dbReference type="ARBA" id="ARBA00023136"/>
    </source>
</evidence>
<evidence type="ECO:0000256" key="1">
    <source>
        <dbReference type="ARBA" id="ARBA00004141"/>
    </source>
</evidence>
<dbReference type="WBParaSite" id="nRc.2.0.1.t36789-RA">
    <property type="protein sequence ID" value="nRc.2.0.1.t36789-RA"/>
    <property type="gene ID" value="nRc.2.0.1.g36789"/>
</dbReference>
<dbReference type="PANTHER" id="PTHR11958:SF105">
    <property type="entry name" value="SODIUM-DEPENDENT EXCITATORY AMINO ACID TRANSPORTER GLT-4-RELATED"/>
    <property type="match status" value="1"/>
</dbReference>
<reference evidence="9" key="1">
    <citation type="submission" date="2022-11" db="UniProtKB">
        <authorList>
            <consortium name="WormBaseParasite"/>
        </authorList>
    </citation>
    <scope>IDENTIFICATION</scope>
</reference>
<evidence type="ECO:0000313" key="9">
    <source>
        <dbReference type="WBParaSite" id="nRc.2.0.1.t36789-RA"/>
    </source>
</evidence>
<dbReference type="PANTHER" id="PTHR11958">
    <property type="entry name" value="SODIUM/DICARBOXYLATE SYMPORTER-RELATED"/>
    <property type="match status" value="1"/>
</dbReference>
<comment type="subcellular location">
    <subcellularLocation>
        <location evidence="1 7">Membrane</location>
        <topology evidence="1 7">Multi-pass membrane protein</topology>
    </subcellularLocation>
</comment>
<keyword evidence="4 7" id="KW-0812">Transmembrane</keyword>
<keyword evidence="3 7" id="KW-0813">Transport</keyword>
<comment type="similarity">
    <text evidence="2 7">Belongs to the dicarboxylate/amino acid:cation symporter (DAACS) (TC 2.A.23) family.</text>
</comment>
<keyword evidence="5 7" id="KW-1133">Transmembrane helix</keyword>
<evidence type="ECO:0000256" key="4">
    <source>
        <dbReference type="ARBA" id="ARBA00022692"/>
    </source>
</evidence>
<accession>A0A915KFP3</accession>
<dbReference type="GO" id="GO:0015501">
    <property type="term" value="F:glutamate:sodium symporter activity"/>
    <property type="evidence" value="ECO:0007669"/>
    <property type="project" value="TreeGrafter"/>
</dbReference>
<dbReference type="Pfam" id="PF00375">
    <property type="entry name" value="SDF"/>
    <property type="match status" value="1"/>
</dbReference>
<dbReference type="InterPro" id="IPR050746">
    <property type="entry name" value="DAACS"/>
</dbReference>
<keyword evidence="8" id="KW-1185">Reference proteome</keyword>
<proteinExistence type="inferred from homology"/>
<dbReference type="PRINTS" id="PR00173">
    <property type="entry name" value="EDTRNSPORT"/>
</dbReference>
<keyword evidence="7" id="KW-0769">Symport</keyword>
<dbReference type="GO" id="GO:0015175">
    <property type="term" value="F:neutral L-amino acid transmembrane transporter activity"/>
    <property type="evidence" value="ECO:0007669"/>
    <property type="project" value="TreeGrafter"/>
</dbReference>
<dbReference type="Proteomes" id="UP000887565">
    <property type="component" value="Unplaced"/>
</dbReference>
<dbReference type="SUPFAM" id="SSF118215">
    <property type="entry name" value="Proton glutamate symport protein"/>
    <property type="match status" value="1"/>
</dbReference>
<dbReference type="AlphaFoldDB" id="A0A915KFP3"/>
<dbReference type="InterPro" id="IPR001991">
    <property type="entry name" value="Na-dicarboxylate_symporter"/>
</dbReference>
<dbReference type="OMA" id="MRVADEN"/>
<dbReference type="InterPro" id="IPR036458">
    <property type="entry name" value="Na:dicarbo_symporter_sf"/>
</dbReference>
<keyword evidence="6 7" id="KW-0472">Membrane</keyword>
<evidence type="ECO:0000256" key="5">
    <source>
        <dbReference type="ARBA" id="ARBA00022989"/>
    </source>
</evidence>
<dbReference type="GO" id="GO:0005886">
    <property type="term" value="C:plasma membrane"/>
    <property type="evidence" value="ECO:0007669"/>
    <property type="project" value="TreeGrafter"/>
</dbReference>
<dbReference type="GO" id="GO:0005313">
    <property type="term" value="F:L-glutamate transmembrane transporter activity"/>
    <property type="evidence" value="ECO:0007669"/>
    <property type="project" value="TreeGrafter"/>
</dbReference>
<organism evidence="8 9">
    <name type="scientific">Romanomermis culicivorax</name>
    <name type="common">Nematode worm</name>
    <dbReference type="NCBI Taxonomy" id="13658"/>
    <lineage>
        <taxon>Eukaryota</taxon>
        <taxon>Metazoa</taxon>
        <taxon>Ecdysozoa</taxon>
        <taxon>Nematoda</taxon>
        <taxon>Enoplea</taxon>
        <taxon>Dorylaimia</taxon>
        <taxon>Mermithida</taxon>
        <taxon>Mermithoidea</taxon>
        <taxon>Mermithidae</taxon>
        <taxon>Romanomermis</taxon>
    </lineage>
</organism>
<feature type="transmembrane region" description="Helical" evidence="7">
    <location>
        <begin position="122"/>
        <end position="146"/>
    </location>
</feature>
<protein>
    <recommendedName>
        <fullName evidence="7">Amino acid transporter</fullName>
    </recommendedName>
</protein>
<comment type="caution">
    <text evidence="7">Lacks conserved residue(s) required for the propagation of feature annotation.</text>
</comment>